<feature type="region of interest" description="Disordered" evidence="1">
    <location>
        <begin position="1"/>
        <end position="26"/>
    </location>
</feature>
<evidence type="ECO:0000256" key="1">
    <source>
        <dbReference type="SAM" id="MobiDB-lite"/>
    </source>
</evidence>
<feature type="compositionally biased region" description="Polar residues" evidence="1">
    <location>
        <begin position="1"/>
        <end position="16"/>
    </location>
</feature>
<keyword evidence="3" id="KW-1185">Reference proteome</keyword>
<comment type="caution">
    <text evidence="2">The sequence shown here is derived from an EMBL/GenBank/DDBJ whole genome shotgun (WGS) entry which is preliminary data.</text>
</comment>
<organism evidence="2 3">
    <name type="scientific">Araneus ventricosus</name>
    <name type="common">Orbweaver spider</name>
    <name type="synonym">Epeira ventricosa</name>
    <dbReference type="NCBI Taxonomy" id="182803"/>
    <lineage>
        <taxon>Eukaryota</taxon>
        <taxon>Metazoa</taxon>
        <taxon>Ecdysozoa</taxon>
        <taxon>Arthropoda</taxon>
        <taxon>Chelicerata</taxon>
        <taxon>Arachnida</taxon>
        <taxon>Araneae</taxon>
        <taxon>Araneomorphae</taxon>
        <taxon>Entelegynae</taxon>
        <taxon>Araneoidea</taxon>
        <taxon>Araneidae</taxon>
        <taxon>Araneus</taxon>
    </lineage>
</organism>
<evidence type="ECO:0000313" key="2">
    <source>
        <dbReference type="EMBL" id="GBM80048.1"/>
    </source>
</evidence>
<sequence>MTEHVMQTEQDSNANVKNLGKEKHAKKVTPVQLILARIKEHVKQTEQDSNVNVKDLGKEKHAKI</sequence>
<name>A0A4Y2IQD1_ARAVE</name>
<evidence type="ECO:0000313" key="3">
    <source>
        <dbReference type="Proteomes" id="UP000499080"/>
    </source>
</evidence>
<feature type="region of interest" description="Disordered" evidence="1">
    <location>
        <begin position="43"/>
        <end position="64"/>
    </location>
</feature>
<feature type="compositionally biased region" description="Basic and acidic residues" evidence="1">
    <location>
        <begin position="55"/>
        <end position="64"/>
    </location>
</feature>
<protein>
    <submittedName>
        <fullName evidence="2">Uncharacterized protein</fullName>
    </submittedName>
</protein>
<dbReference type="Proteomes" id="UP000499080">
    <property type="component" value="Unassembled WGS sequence"/>
</dbReference>
<accession>A0A4Y2IQD1</accession>
<gene>
    <name evidence="2" type="ORF">AVEN_45034_1</name>
</gene>
<proteinExistence type="predicted"/>
<dbReference type="AlphaFoldDB" id="A0A4Y2IQD1"/>
<feature type="non-terminal residue" evidence="2">
    <location>
        <position position="64"/>
    </location>
</feature>
<reference evidence="2 3" key="1">
    <citation type="journal article" date="2019" name="Sci. Rep.">
        <title>Orb-weaving spider Araneus ventricosus genome elucidates the spidroin gene catalogue.</title>
        <authorList>
            <person name="Kono N."/>
            <person name="Nakamura H."/>
            <person name="Ohtoshi R."/>
            <person name="Moran D.A.P."/>
            <person name="Shinohara A."/>
            <person name="Yoshida Y."/>
            <person name="Fujiwara M."/>
            <person name="Mori M."/>
            <person name="Tomita M."/>
            <person name="Arakawa K."/>
        </authorList>
    </citation>
    <scope>NUCLEOTIDE SEQUENCE [LARGE SCALE GENOMIC DNA]</scope>
</reference>
<dbReference type="EMBL" id="BGPR01002857">
    <property type="protein sequence ID" value="GBM80048.1"/>
    <property type="molecule type" value="Genomic_DNA"/>
</dbReference>